<keyword evidence="1" id="KW-0732">Signal</keyword>
<evidence type="ECO:0000256" key="2">
    <source>
        <dbReference type="SAM" id="Phobius"/>
    </source>
</evidence>
<dbReference type="InterPro" id="IPR028081">
    <property type="entry name" value="Leu-bd"/>
</dbReference>
<keyword evidence="2" id="KW-1133">Transmembrane helix</keyword>
<dbReference type="Pfam" id="PF13458">
    <property type="entry name" value="Peripla_BP_6"/>
    <property type="match status" value="1"/>
</dbReference>
<dbReference type="PANTHER" id="PTHR30483">
    <property type="entry name" value="LEUCINE-SPECIFIC-BINDING PROTEIN"/>
    <property type="match status" value="1"/>
</dbReference>
<dbReference type="Gene3D" id="3.40.50.2300">
    <property type="match status" value="2"/>
</dbReference>
<dbReference type="KEGG" id="thg:TCELL_1085"/>
<gene>
    <name evidence="4" type="ordered locus">TCELL_1085</name>
</gene>
<dbReference type="AlphaFoldDB" id="I3TFH0"/>
<dbReference type="InParanoid" id="I3TFH0"/>
<evidence type="ECO:0000313" key="5">
    <source>
        <dbReference type="Proteomes" id="UP000005270"/>
    </source>
</evidence>
<name>I3TFH0_THEC1</name>
<dbReference type="EMBL" id="CP003531">
    <property type="protein sequence ID" value="AFK51508.1"/>
    <property type="molecule type" value="Genomic_DNA"/>
</dbReference>
<dbReference type="SUPFAM" id="SSF53822">
    <property type="entry name" value="Periplasmic binding protein-like I"/>
    <property type="match status" value="1"/>
</dbReference>
<dbReference type="eggNOG" id="arCOG01020">
    <property type="taxonomic scope" value="Archaea"/>
</dbReference>
<keyword evidence="5" id="KW-1185">Reference proteome</keyword>
<feature type="domain" description="Leucine-binding protein" evidence="3">
    <location>
        <begin position="60"/>
        <end position="412"/>
    </location>
</feature>
<dbReference type="HOGENOM" id="CLU_027128_4_3_2"/>
<accession>I3TFH0</accession>
<dbReference type="Proteomes" id="UP000005270">
    <property type="component" value="Chromosome"/>
</dbReference>
<sequence length="450" mass="48866">MYKEWVGFMASKPSRTPLIIAIVVIVAIVAAALGYYIYTSKPGPTPSPSPTPTKVKIEKVVIGVVQPLTGPYAIFGREAVDAARLVVDIINNELGGVRSLGGAKLDIVVEDAGTSPESARLAAEKLISQYHVPIIYGAYISRFTMAMGTVTEQNKVILVTDALVDDLANQGWMYFFRVAPRASAHGVSAVDFVMDMAKKYNVTIRTAVIINEDSVFGTTVSNGAHLQLVKYGVEVSSHITYPYDITDMSPIIDQIKRLNPDIIIAVPYFSDGVLFAKTAKAAGLNPKFIAGAGACGFTDPDSIKAAGDAVLYYTNTYSYNPAKPTEWNKKLVSEFMRRYGKMPTEAAGEVFYSFFTIYEALEKAGQMFPDDPLNPDHLRQAFLSLDLNESNSIAAQLYPTGRIKFAPNGENLYAGTAVLQVQLINGTLTPVVVWPQPQEGVQPVFPRPGS</sequence>
<protein>
    <submittedName>
        <fullName evidence="4">Branched-chain amino acid ABC transporter, branched-chain amino acid-binding protein</fullName>
    </submittedName>
</protein>
<organism evidence="4 5">
    <name type="scientific">Thermogladius calderae (strain DSM 22663 / VKM B-2946 / 1633)</name>
    <dbReference type="NCBI Taxonomy" id="1184251"/>
    <lineage>
        <taxon>Archaea</taxon>
        <taxon>Thermoproteota</taxon>
        <taxon>Thermoprotei</taxon>
        <taxon>Desulfurococcales</taxon>
        <taxon>Desulfurococcaceae</taxon>
        <taxon>Thermogladius</taxon>
    </lineage>
</organism>
<evidence type="ECO:0000256" key="1">
    <source>
        <dbReference type="ARBA" id="ARBA00022729"/>
    </source>
</evidence>
<proteinExistence type="predicted"/>
<dbReference type="InterPro" id="IPR028082">
    <property type="entry name" value="Peripla_BP_I"/>
</dbReference>
<dbReference type="STRING" id="1184251.TCELL_1085"/>
<feature type="transmembrane region" description="Helical" evidence="2">
    <location>
        <begin position="18"/>
        <end position="38"/>
    </location>
</feature>
<keyword evidence="2" id="KW-0472">Membrane</keyword>
<evidence type="ECO:0000259" key="3">
    <source>
        <dbReference type="Pfam" id="PF13458"/>
    </source>
</evidence>
<reference evidence="4 5" key="1">
    <citation type="journal article" date="2012" name="J. Bacteriol.">
        <title>Complete genome sequence of the hyperthermophilic cellulolytic Crenarchaeon 'Thermogladius cellulolyticus' 1633.</title>
        <authorList>
            <person name="Mardanov A.V."/>
            <person name="Kochetkova T.V."/>
            <person name="Beletsky A.V."/>
            <person name="Bonch-Osmolovskaya E.A."/>
            <person name="Ravin N.V."/>
            <person name="Skryabin K.G."/>
        </authorList>
    </citation>
    <scope>NUCLEOTIDE SEQUENCE [LARGE SCALE GENOMIC DNA]</scope>
    <source>
        <strain evidence="5">DSM 22663 / VKM B-2946 / 1633</strain>
    </source>
</reference>
<dbReference type="InterPro" id="IPR051010">
    <property type="entry name" value="BCAA_transport"/>
</dbReference>
<keyword evidence="2" id="KW-0812">Transmembrane</keyword>
<dbReference type="CDD" id="cd06340">
    <property type="entry name" value="PBP1_ABC_ligand_binding-like"/>
    <property type="match status" value="1"/>
</dbReference>
<evidence type="ECO:0000313" key="4">
    <source>
        <dbReference type="EMBL" id="AFK51508.1"/>
    </source>
</evidence>